<sequence length="253" mass="28938">MSHVPESRRVGRVAVNKLRSLLEQRGHIVQEIDGANDHGEDMLVTFVSNGQRTEDTVAIQVKGGSSHRTRRGYRVRVDQHASNWRNSNIPVLCVVHDPEPDTLYWANATRQLRRAAARRKVLKSVVISRDTALTEGTLDDFVRQARRCVDLERRGIGRLSDMAGVEFGETDIVKPFRTDDVGEDMVFWQRKGEPFATLLHNDLDWAPVRISEDMLRFGPFFPHIGDVVLAEAEAHWLIACFKTSEWWRRPEST</sequence>
<dbReference type="AlphaFoldDB" id="A0A5N5WC25"/>
<dbReference type="OrthoDB" id="5145915at2"/>
<dbReference type="RefSeq" id="WP_152262493.1">
    <property type="nucleotide sequence ID" value="NZ_VOKX01000009.1"/>
</dbReference>
<comment type="caution">
    <text evidence="2">The sequence shown here is derived from an EMBL/GenBank/DDBJ whole genome shotgun (WGS) entry which is preliminary data.</text>
</comment>
<name>A0A5N5WC25_STRMB</name>
<dbReference type="Pfam" id="PF14280">
    <property type="entry name" value="DUF4365"/>
    <property type="match status" value="1"/>
</dbReference>
<proteinExistence type="predicted"/>
<organism evidence="2 3">
    <name type="scientific">Streptomyces mobaraensis</name>
    <name type="common">Streptoverticillium mobaraense</name>
    <dbReference type="NCBI Taxonomy" id="35621"/>
    <lineage>
        <taxon>Bacteria</taxon>
        <taxon>Bacillati</taxon>
        <taxon>Actinomycetota</taxon>
        <taxon>Actinomycetes</taxon>
        <taxon>Kitasatosporales</taxon>
        <taxon>Streptomycetaceae</taxon>
        <taxon>Streptomyces</taxon>
    </lineage>
</organism>
<evidence type="ECO:0000313" key="2">
    <source>
        <dbReference type="EMBL" id="KAB7849861.1"/>
    </source>
</evidence>
<keyword evidence="3" id="KW-1185">Reference proteome</keyword>
<dbReference type="Proteomes" id="UP000327000">
    <property type="component" value="Unassembled WGS sequence"/>
</dbReference>
<dbReference type="InterPro" id="IPR025375">
    <property type="entry name" value="DUF4365"/>
</dbReference>
<dbReference type="EMBL" id="VOKX01000009">
    <property type="protein sequence ID" value="KAB7849861.1"/>
    <property type="molecule type" value="Genomic_DNA"/>
</dbReference>
<protein>
    <submittedName>
        <fullName evidence="2">DUF4365 domain-containing protein</fullName>
    </submittedName>
</protein>
<gene>
    <name evidence="2" type="ORF">FRZ00_04250</name>
</gene>
<evidence type="ECO:0000259" key="1">
    <source>
        <dbReference type="Pfam" id="PF14280"/>
    </source>
</evidence>
<reference evidence="2 3" key="1">
    <citation type="journal article" date="2019" name="Microb. Cell Fact.">
        <title>Exploring novel herbicidin analogues by transcriptional regulator overexpression and MS/MS molecular networking.</title>
        <authorList>
            <person name="Shi Y."/>
            <person name="Gu R."/>
            <person name="Li Y."/>
            <person name="Wang X."/>
            <person name="Ren W."/>
            <person name="Li X."/>
            <person name="Wang L."/>
            <person name="Xie Y."/>
            <person name="Hong B."/>
        </authorList>
    </citation>
    <scope>NUCLEOTIDE SEQUENCE [LARGE SCALE GENOMIC DNA]</scope>
    <source>
        <strain evidence="2 3">US-43</strain>
    </source>
</reference>
<feature type="domain" description="DUF4365" evidence="1">
    <location>
        <begin position="13"/>
        <end position="141"/>
    </location>
</feature>
<evidence type="ECO:0000313" key="3">
    <source>
        <dbReference type="Proteomes" id="UP000327000"/>
    </source>
</evidence>
<accession>A0A5N5WC25</accession>